<protein>
    <recommendedName>
        <fullName evidence="4">DedA family protein</fullName>
    </recommendedName>
</protein>
<keyword evidence="3" id="KW-1185">Reference proteome</keyword>
<organism evidence="2 3">
    <name type="scientific">Pseudonocardia spirodelae</name>
    <dbReference type="NCBI Taxonomy" id="3133431"/>
    <lineage>
        <taxon>Bacteria</taxon>
        <taxon>Bacillati</taxon>
        <taxon>Actinomycetota</taxon>
        <taxon>Actinomycetes</taxon>
        <taxon>Pseudonocardiales</taxon>
        <taxon>Pseudonocardiaceae</taxon>
        <taxon>Pseudonocardia</taxon>
    </lineage>
</organism>
<evidence type="ECO:0000256" key="1">
    <source>
        <dbReference type="SAM" id="Phobius"/>
    </source>
</evidence>
<proteinExistence type="predicted"/>
<feature type="transmembrane region" description="Helical" evidence="1">
    <location>
        <begin position="174"/>
        <end position="192"/>
    </location>
</feature>
<dbReference type="Proteomes" id="UP001364211">
    <property type="component" value="Unassembled WGS sequence"/>
</dbReference>
<gene>
    <name evidence="2" type="ORF">WJX68_22060</name>
</gene>
<accession>A0ABU8TCG3</accession>
<name>A0ABU8TCG3_9PSEU</name>
<evidence type="ECO:0000313" key="2">
    <source>
        <dbReference type="EMBL" id="MEJ8281637.1"/>
    </source>
</evidence>
<feature type="transmembrane region" description="Helical" evidence="1">
    <location>
        <begin position="6"/>
        <end position="24"/>
    </location>
</feature>
<keyword evidence="1" id="KW-0472">Membrane</keyword>
<dbReference type="EMBL" id="JBBJUP010000021">
    <property type="protein sequence ID" value="MEJ8281637.1"/>
    <property type="molecule type" value="Genomic_DNA"/>
</dbReference>
<keyword evidence="1" id="KW-1133">Transmembrane helix</keyword>
<comment type="caution">
    <text evidence="2">The sequence shown here is derived from an EMBL/GenBank/DDBJ whole genome shotgun (WGS) entry which is preliminary data.</text>
</comment>
<dbReference type="RefSeq" id="WP_340294190.1">
    <property type="nucleotide sequence ID" value="NZ_JBBJUP010000021.1"/>
</dbReference>
<keyword evidence="1" id="KW-0812">Transmembrane</keyword>
<reference evidence="2 3" key="1">
    <citation type="submission" date="2024-03" db="EMBL/GenBank/DDBJ databases">
        <title>Draft genome sequence of Pseudonocardia sp. DW16-2.</title>
        <authorList>
            <person name="Duangmal K."/>
        </authorList>
    </citation>
    <scope>NUCLEOTIDE SEQUENCE [LARGE SCALE GENOMIC DNA]</scope>
    <source>
        <strain evidence="2 3">DW16-2</strain>
    </source>
</reference>
<evidence type="ECO:0000313" key="3">
    <source>
        <dbReference type="Proteomes" id="UP001364211"/>
    </source>
</evidence>
<feature type="transmembrane region" description="Helical" evidence="1">
    <location>
        <begin position="135"/>
        <end position="154"/>
    </location>
</feature>
<feature type="transmembrane region" description="Helical" evidence="1">
    <location>
        <begin position="55"/>
        <end position="73"/>
    </location>
</feature>
<evidence type="ECO:0008006" key="4">
    <source>
        <dbReference type="Google" id="ProtNLM"/>
    </source>
</evidence>
<sequence length="210" mass="21417">MTPFDLLAAVPGPLVLALATVLVLCESALLVGVVLPGFGVPVAVGLLSASGAVPWWASAPSVCVAAAAGRVVAFRRGRTVASPSVPPRARAVPLVRACLDAAGHRPRTAVALSQWFAVVRTLVPRLVGTGLSTRAFVLVAVPIAVAWAGTGLTVGRLLHESSQLAAGIVGTDRVLAVAVPAVLVLALAVSWWRGRRAPSPGPRPRAGSHR</sequence>